<keyword evidence="5 9" id="KW-0067">ATP-binding</keyword>
<feature type="binding site" evidence="9">
    <location>
        <position position="173"/>
    </location>
    <ligand>
        <name>a ribonucleoside 5'-phosphate</name>
        <dbReference type="ChEBI" id="CHEBI:58043"/>
    </ligand>
</feature>
<comment type="subcellular location">
    <subcellularLocation>
        <location evidence="9">Cytoplasm</location>
    </subcellularLocation>
    <subcellularLocation>
        <location evidence="9">Nucleus</location>
    </subcellularLocation>
</comment>
<sequence>MGRMLSAAVLVNGLRRLFSSVMAPVRERFNVVFVLGGPGAGKGTQCARIVEKYGFVHLSAGDLLRAERQREGSQYGDLINKHIKDGSIVPVAITCALLEKAMEQSSSNKFLVDGFPRNKDNLDGWEKAMNDKVDIKFVLFFDCPREVCIDRCLSRGAAGSGRADDNIQSLEKRLDTYNSSTMPIIEYYDNKDLVKKFDASRPINEIFADVSKAFDELNL</sequence>
<dbReference type="InterPro" id="IPR006266">
    <property type="entry name" value="UMP_CMP_kinase"/>
</dbReference>
<feature type="binding site" evidence="9">
    <location>
        <begin position="39"/>
        <end position="44"/>
    </location>
    <ligand>
        <name>ATP</name>
        <dbReference type="ChEBI" id="CHEBI:30616"/>
    </ligand>
</feature>
<gene>
    <name evidence="10" type="primary">Cmpk1</name>
    <name evidence="10" type="ORF">FJT64_010872</name>
</gene>
<dbReference type="InterPro" id="IPR027417">
    <property type="entry name" value="P-loop_NTPase"/>
</dbReference>
<organism evidence="10 11">
    <name type="scientific">Amphibalanus amphitrite</name>
    <name type="common">Striped barnacle</name>
    <name type="synonym">Balanus amphitrite</name>
    <dbReference type="NCBI Taxonomy" id="1232801"/>
    <lineage>
        <taxon>Eukaryota</taxon>
        <taxon>Metazoa</taxon>
        <taxon>Ecdysozoa</taxon>
        <taxon>Arthropoda</taxon>
        <taxon>Crustacea</taxon>
        <taxon>Multicrustacea</taxon>
        <taxon>Cirripedia</taxon>
        <taxon>Thoracica</taxon>
        <taxon>Thoracicalcarea</taxon>
        <taxon>Balanomorpha</taxon>
        <taxon>Balanoidea</taxon>
        <taxon>Balanidae</taxon>
        <taxon>Amphibalaninae</taxon>
        <taxon>Amphibalanus</taxon>
    </lineage>
</organism>
<feature type="binding site" evidence="9">
    <location>
        <begin position="114"/>
        <end position="117"/>
    </location>
    <ligand>
        <name>a ribonucleoside 5'-phosphate</name>
        <dbReference type="ChEBI" id="CHEBI:58043"/>
    </ligand>
</feature>
<evidence type="ECO:0000256" key="4">
    <source>
        <dbReference type="ARBA" id="ARBA00022777"/>
    </source>
</evidence>
<comment type="subunit">
    <text evidence="9">Monomer.</text>
</comment>
<dbReference type="GO" id="GO:0005634">
    <property type="term" value="C:nucleus"/>
    <property type="evidence" value="ECO:0007669"/>
    <property type="project" value="UniProtKB-SubCell"/>
</dbReference>
<evidence type="ECO:0000256" key="3">
    <source>
        <dbReference type="ARBA" id="ARBA00022741"/>
    </source>
</evidence>
<dbReference type="GO" id="GO:0006207">
    <property type="term" value="P:'de novo' pyrimidine nucleobase biosynthetic process"/>
    <property type="evidence" value="ECO:0007669"/>
    <property type="project" value="InterPro"/>
</dbReference>
<comment type="caution">
    <text evidence="9">Lacks conserved residue(s) required for the propagation of feature annotation.</text>
</comment>
<evidence type="ECO:0000313" key="10">
    <source>
        <dbReference type="EMBL" id="KAF0290960.1"/>
    </source>
</evidence>
<comment type="similarity">
    <text evidence="9">Belongs to the adenylate kinase family. UMP-CMP kinase subfamily.</text>
</comment>
<keyword evidence="1 9" id="KW-0963">Cytoplasm</keyword>
<dbReference type="CDD" id="cd01428">
    <property type="entry name" value="ADK"/>
    <property type="match status" value="1"/>
</dbReference>
<comment type="function">
    <text evidence="9">Catalyzes the phosphorylation of pyrimidine nucleoside monophosphates at the expense of ATP. Plays an important role in de novo pyrimidine nucleotide biosynthesis. Has preference for UMP and CMP as phosphate acceptors.</text>
</comment>
<dbReference type="GO" id="GO:0050145">
    <property type="term" value="F:nucleoside monophosphate kinase activity"/>
    <property type="evidence" value="ECO:0007669"/>
    <property type="project" value="UniProtKB-ARBA"/>
</dbReference>
<dbReference type="EC" id="2.7.4.14" evidence="9"/>
<keyword evidence="3 9" id="KW-0547">Nucleotide-binding</keyword>
<evidence type="ECO:0000256" key="8">
    <source>
        <dbReference type="ARBA" id="ARBA00048116"/>
    </source>
</evidence>
<reference evidence="10 11" key="1">
    <citation type="submission" date="2019-07" db="EMBL/GenBank/DDBJ databases">
        <title>Draft genome assembly of a fouling barnacle, Amphibalanus amphitrite (Darwin, 1854): The first reference genome for Thecostraca.</title>
        <authorList>
            <person name="Kim W."/>
        </authorList>
    </citation>
    <scope>NUCLEOTIDE SEQUENCE [LARGE SCALE GENOMIC DNA]</scope>
    <source>
        <strain evidence="10">SNU_AA5</strain>
        <tissue evidence="10">Soma without cirri and trophi</tissue>
    </source>
</reference>
<dbReference type="InterPro" id="IPR000850">
    <property type="entry name" value="Adenylat/UMP-CMP_kin"/>
</dbReference>
<feature type="binding site" evidence="9">
    <location>
        <position position="121"/>
    </location>
    <ligand>
        <name>CMP</name>
        <dbReference type="ChEBI" id="CHEBI:60377"/>
    </ligand>
</feature>
<keyword evidence="11" id="KW-1185">Reference proteome</keyword>
<dbReference type="EMBL" id="VIIS01001918">
    <property type="protein sequence ID" value="KAF0290960.1"/>
    <property type="molecule type" value="Genomic_DNA"/>
</dbReference>
<dbReference type="Pfam" id="PF00406">
    <property type="entry name" value="ADK"/>
    <property type="match status" value="1"/>
</dbReference>
<feature type="region of interest" description="NMPbind" evidence="9">
    <location>
        <begin position="59"/>
        <end position="89"/>
    </location>
</feature>
<dbReference type="AlphaFoldDB" id="A0A6A4VI49"/>
<dbReference type="HAMAP" id="MF_00235">
    <property type="entry name" value="Adenylate_kinase_Adk"/>
    <property type="match status" value="1"/>
</dbReference>
<feature type="binding site" evidence="9">
    <location>
        <position position="155"/>
    </location>
    <ligand>
        <name>ATP</name>
        <dbReference type="ChEBI" id="CHEBI:30616"/>
    </ligand>
</feature>
<evidence type="ECO:0000256" key="5">
    <source>
        <dbReference type="ARBA" id="ARBA00022840"/>
    </source>
</evidence>
<dbReference type="PROSITE" id="PS00113">
    <property type="entry name" value="ADENYLATE_KINASE"/>
    <property type="match status" value="1"/>
</dbReference>
<dbReference type="GO" id="GO:0005524">
    <property type="term" value="F:ATP binding"/>
    <property type="evidence" value="ECO:0007669"/>
    <property type="project" value="UniProtKB-KW"/>
</dbReference>
<feature type="binding site" evidence="9">
    <location>
        <position position="162"/>
    </location>
    <ligand>
        <name>a ribonucleoside 5'-phosphate</name>
        <dbReference type="ChEBI" id="CHEBI:58043"/>
    </ligand>
</feature>
<keyword evidence="6 9" id="KW-0665">Pyrimidine biosynthesis</keyword>
<dbReference type="Proteomes" id="UP000440578">
    <property type="component" value="Unassembled WGS sequence"/>
</dbReference>
<dbReference type="FunFam" id="3.40.50.300:FF:000315">
    <property type="entry name" value="Adenylate kinase 1"/>
    <property type="match status" value="1"/>
</dbReference>
<feature type="binding site" evidence="9">
    <location>
        <begin position="87"/>
        <end position="89"/>
    </location>
    <ligand>
        <name>a ribonucleoside 5'-phosphate</name>
        <dbReference type="ChEBI" id="CHEBI:58043"/>
    </ligand>
</feature>
<keyword evidence="4 9" id="KW-0418">Kinase</keyword>
<dbReference type="PANTHER" id="PTHR23359">
    <property type="entry name" value="NUCLEOTIDE KINASE"/>
    <property type="match status" value="1"/>
</dbReference>
<comment type="domain">
    <text evidence="9">Consists of three domains, a large central CORE domain and two small peripheral domains, NMPbind and LID, which undergo movements during catalysis. The LID domain closes over the site of phosphoryl transfer upon ATP binding. Assembling and dissambling the active center during each catalytic cycle provides an effective means to prevent ATP hydrolysis.</text>
</comment>
<feature type="binding site" evidence="9">
    <location>
        <position position="65"/>
    </location>
    <ligand>
        <name>a ribonucleoside 5'-phosphate</name>
        <dbReference type="ChEBI" id="CHEBI:58043"/>
    </ligand>
</feature>
<dbReference type="PRINTS" id="PR00094">
    <property type="entry name" value="ADENYLTKNASE"/>
</dbReference>
<evidence type="ECO:0000256" key="2">
    <source>
        <dbReference type="ARBA" id="ARBA00022679"/>
    </source>
</evidence>
<dbReference type="OrthoDB" id="6352735at2759"/>
<dbReference type="Gene3D" id="3.40.50.300">
    <property type="entry name" value="P-loop containing nucleotide triphosphate hydrolases"/>
    <property type="match status" value="1"/>
</dbReference>
<comment type="cofactor">
    <cofactor evidence="9">
        <name>Mg(2+)</name>
        <dbReference type="ChEBI" id="CHEBI:18420"/>
    </cofactor>
    <text evidence="9">Binds 1 Mg(2+) ion per monomer.</text>
</comment>
<evidence type="ECO:0000256" key="1">
    <source>
        <dbReference type="ARBA" id="ARBA00022490"/>
    </source>
</evidence>
<dbReference type="HAMAP" id="MF_03172">
    <property type="entry name" value="Adenylate_kinase_UMP_CMP_kin"/>
    <property type="match status" value="1"/>
</dbReference>
<dbReference type="GO" id="GO:0005737">
    <property type="term" value="C:cytoplasm"/>
    <property type="evidence" value="ECO:0007669"/>
    <property type="project" value="UniProtKB-SubCell"/>
</dbReference>
<protein>
    <recommendedName>
        <fullName evidence="9">UMP-CMP kinase</fullName>
        <ecNumber evidence="9">2.7.4.14</ecNumber>
    </recommendedName>
    <alternativeName>
        <fullName evidence="9">Deoxycytidylate kinase</fullName>
        <shortName evidence="9">CK</shortName>
        <shortName evidence="9">dCMP kinase</shortName>
    </alternativeName>
    <alternativeName>
        <fullName evidence="9">Uridine monophosphate/cytidine monophosphate kinase</fullName>
        <shortName evidence="9">UMP/CMP kinase</shortName>
        <shortName evidence="9">UMP/CMPK</shortName>
    </alternativeName>
</protein>
<accession>A0A6A4VI49</accession>
<comment type="catalytic activity">
    <reaction evidence="9">
        <text>CMP + ATP = CDP + ADP</text>
        <dbReference type="Rhea" id="RHEA:11600"/>
        <dbReference type="ChEBI" id="CHEBI:30616"/>
        <dbReference type="ChEBI" id="CHEBI:58069"/>
        <dbReference type="ChEBI" id="CHEBI:60377"/>
        <dbReference type="ChEBI" id="CHEBI:456216"/>
        <dbReference type="EC" id="2.7.4.14"/>
    </reaction>
</comment>
<feature type="binding site" evidence="9">
    <location>
        <position position="201"/>
    </location>
    <ligand>
        <name>ATP</name>
        <dbReference type="ChEBI" id="CHEBI:30616"/>
    </ligand>
</feature>
<keyword evidence="7 9" id="KW-0539">Nucleus</keyword>
<dbReference type="NCBIfam" id="TIGR01359">
    <property type="entry name" value="UMP_CMP_kin_fam"/>
    <property type="match status" value="1"/>
</dbReference>
<evidence type="ECO:0000313" key="11">
    <source>
        <dbReference type="Proteomes" id="UP000440578"/>
    </source>
</evidence>
<comment type="catalytic activity">
    <reaction evidence="8 9">
        <text>UMP + ATP = UDP + ADP</text>
        <dbReference type="Rhea" id="RHEA:24400"/>
        <dbReference type="ChEBI" id="CHEBI:30616"/>
        <dbReference type="ChEBI" id="CHEBI:57865"/>
        <dbReference type="ChEBI" id="CHEBI:58223"/>
        <dbReference type="ChEBI" id="CHEBI:456216"/>
        <dbReference type="EC" id="2.7.4.14"/>
    </reaction>
</comment>
<proteinExistence type="inferred from homology"/>
<evidence type="ECO:0000256" key="6">
    <source>
        <dbReference type="ARBA" id="ARBA00022975"/>
    </source>
</evidence>
<comment type="caution">
    <text evidence="10">The sequence shown here is derived from an EMBL/GenBank/DDBJ whole genome shotgun (WGS) entry which is preliminary data.</text>
</comment>
<dbReference type="InterPro" id="IPR033690">
    <property type="entry name" value="Adenylat_kinase_CS"/>
</dbReference>
<evidence type="ECO:0000256" key="9">
    <source>
        <dbReference type="HAMAP-Rule" id="MF_03172"/>
    </source>
</evidence>
<name>A0A6A4VI49_AMPAM</name>
<evidence type="ECO:0000256" key="7">
    <source>
        <dbReference type="ARBA" id="ARBA00023242"/>
    </source>
</evidence>
<dbReference type="SUPFAM" id="SSF52540">
    <property type="entry name" value="P-loop containing nucleoside triphosphate hydrolases"/>
    <property type="match status" value="1"/>
</dbReference>
<comment type="catalytic activity">
    <reaction evidence="9">
        <text>dCMP + ATP = dCDP + ADP</text>
        <dbReference type="Rhea" id="RHEA:25094"/>
        <dbReference type="ChEBI" id="CHEBI:30616"/>
        <dbReference type="ChEBI" id="CHEBI:57566"/>
        <dbReference type="ChEBI" id="CHEBI:58593"/>
        <dbReference type="ChEBI" id="CHEBI:456216"/>
        <dbReference type="EC" id="2.7.4.14"/>
    </reaction>
</comment>
<dbReference type="GO" id="GO:0006221">
    <property type="term" value="P:pyrimidine nucleotide biosynthetic process"/>
    <property type="evidence" value="ECO:0007669"/>
    <property type="project" value="UniProtKB-UniRule"/>
</dbReference>
<keyword evidence="2 9" id="KW-0808">Transferase</keyword>